<accession>A0A9D1PNB9</accession>
<dbReference type="Proteomes" id="UP000823937">
    <property type="component" value="Unassembled WGS sequence"/>
</dbReference>
<dbReference type="PANTHER" id="PTHR40084:SF1">
    <property type="entry name" value="PHOSPHOTRANSFERASE"/>
    <property type="match status" value="1"/>
</dbReference>
<evidence type="ECO:0000313" key="1">
    <source>
        <dbReference type="EMBL" id="HIV74513.1"/>
    </source>
</evidence>
<sequence>MLQQYFVDLHIHIGRDIYDRPVKITASKNLTLTNILEESSRRKGLQMIGVIDCHAPAVQEELQQLIEANKAIPLKNGGIQFENVTLILGAELEIYDENCQGPIHVLCYLPTIDKMQQFTEWLRPKMKNITLSSQRIYVDAKTLQYKVKELAGIFIPAHVFTPFKSLYGKGVHTSLSEVFDPDLIDGIELGLSADTYMADNISELHRYTFVTNSDSHSLPKIAREYQLIEMKEPTFNELWFALHGAEGRRVVTNYGMNPLLGKYYTTVCQQCFAPATFGSLICEKCNSTKIINGVYDRIQTLKDNEENINKRPDYMYQVPLEYIKGLGPKSMEKLLENGKTEMHIIHHMPQDTLEKYVKPTIAAQIIQLRHGKLQIEAGGGGKYGKLK</sequence>
<gene>
    <name evidence="1" type="ORF">H9895_05445</name>
</gene>
<dbReference type="EMBL" id="DXHX01000080">
    <property type="protein sequence ID" value="HIV74513.1"/>
    <property type="molecule type" value="Genomic_DNA"/>
</dbReference>
<dbReference type="SUPFAM" id="SSF89550">
    <property type="entry name" value="PHP domain-like"/>
    <property type="match status" value="1"/>
</dbReference>
<evidence type="ECO:0000313" key="2">
    <source>
        <dbReference type="Proteomes" id="UP000823937"/>
    </source>
</evidence>
<dbReference type="InterPro" id="IPR016195">
    <property type="entry name" value="Pol/histidinol_Pase-like"/>
</dbReference>
<organism evidence="1 2">
    <name type="scientific">Candidatus Pseudogracilibacillus intestinigallinarum</name>
    <dbReference type="NCBI Taxonomy" id="2838742"/>
    <lineage>
        <taxon>Bacteria</taxon>
        <taxon>Bacillati</taxon>
        <taxon>Bacillota</taxon>
        <taxon>Bacilli</taxon>
        <taxon>Bacillales</taxon>
        <taxon>Bacillaceae</taxon>
        <taxon>Pseudogracilibacillus</taxon>
    </lineage>
</organism>
<proteinExistence type="predicted"/>
<reference evidence="1" key="2">
    <citation type="submission" date="2021-04" db="EMBL/GenBank/DDBJ databases">
        <authorList>
            <person name="Gilroy R."/>
        </authorList>
    </citation>
    <scope>NUCLEOTIDE SEQUENCE</scope>
    <source>
        <strain evidence="1">CHK169-2315</strain>
    </source>
</reference>
<reference evidence="1" key="1">
    <citation type="journal article" date="2021" name="PeerJ">
        <title>Extensive microbial diversity within the chicken gut microbiome revealed by metagenomics and culture.</title>
        <authorList>
            <person name="Gilroy R."/>
            <person name="Ravi A."/>
            <person name="Getino M."/>
            <person name="Pursley I."/>
            <person name="Horton D.L."/>
            <person name="Alikhan N.F."/>
            <person name="Baker D."/>
            <person name="Gharbi K."/>
            <person name="Hall N."/>
            <person name="Watson M."/>
            <person name="Adriaenssens E.M."/>
            <person name="Foster-Nyarko E."/>
            <person name="Jarju S."/>
            <person name="Secka A."/>
            <person name="Antonio M."/>
            <person name="Oren A."/>
            <person name="Chaudhuri R.R."/>
            <person name="La Ragione R."/>
            <person name="Hildebrand F."/>
            <person name="Pallen M.J."/>
        </authorList>
    </citation>
    <scope>NUCLEOTIDE SEQUENCE</scope>
    <source>
        <strain evidence="1">CHK169-2315</strain>
    </source>
</reference>
<comment type="caution">
    <text evidence="1">The sequence shown here is derived from an EMBL/GenBank/DDBJ whole genome shotgun (WGS) entry which is preliminary data.</text>
</comment>
<dbReference type="GO" id="GO:0004519">
    <property type="term" value="F:endonuclease activity"/>
    <property type="evidence" value="ECO:0007669"/>
    <property type="project" value="UniProtKB-KW"/>
</dbReference>
<keyword evidence="1" id="KW-0378">Hydrolase</keyword>
<protein>
    <submittedName>
        <fullName evidence="1">Endonuclease Q family protein</fullName>
    </submittedName>
</protein>
<dbReference type="PANTHER" id="PTHR40084">
    <property type="entry name" value="PHOSPHOHYDROLASE, PHP FAMILY"/>
    <property type="match status" value="1"/>
</dbReference>
<dbReference type="Gene3D" id="3.20.20.140">
    <property type="entry name" value="Metal-dependent hydrolases"/>
    <property type="match status" value="1"/>
</dbReference>
<name>A0A9D1PNB9_9BACI</name>
<dbReference type="AlphaFoldDB" id="A0A9D1PNB9"/>
<keyword evidence="1" id="KW-0540">Nuclease</keyword>
<dbReference type="CDD" id="cd19067">
    <property type="entry name" value="PfuEndoQ-like"/>
    <property type="match status" value="1"/>
</dbReference>
<keyword evidence="1" id="KW-0255">Endonuclease</keyword>